<sequence length="300" mass="33692">MDNHNNLNASQEPKGRRRKWEAFEEEVLLSVLEDFVARKQRCDTGAFKQGTLIEIAKAVNVLCPNSNIKATPHIESKLKKWKKTYSLVFDMINTSGFAWNDVKKCVEVDSDDAWLSYVQKNKEADGWRSKPFPLYDRFAYIFGKDRATGNVAETPAEMMEEQSHAQVGASDIGGENVVSSMNQQSQQSTPSENSQRKRKRAMGNSSDGTEAIISGLKEFYVESGKRMQMVTEALVQGTSNHTDIANELEAMGLSPMDQIDALTLILEKPQNVGVFRAINSGLKKVFLKNLASLRYRLSQR</sequence>
<evidence type="ECO:0000313" key="4">
    <source>
        <dbReference type="EMBL" id="KAB2634543.1"/>
    </source>
</evidence>
<dbReference type="AlphaFoldDB" id="A0A5N5I5Y7"/>
<evidence type="ECO:0000259" key="2">
    <source>
        <dbReference type="Pfam" id="PF12776"/>
    </source>
</evidence>
<dbReference type="Pfam" id="PF12776">
    <property type="entry name" value="Myb_DNA-bind_3"/>
    <property type="match status" value="1"/>
</dbReference>
<dbReference type="InterPro" id="IPR024752">
    <property type="entry name" value="Myb/SANT-like_dom"/>
</dbReference>
<reference evidence="4 5" key="2">
    <citation type="submission" date="2019-11" db="EMBL/GenBank/DDBJ databases">
        <title>A de novo genome assembly of a pear dwarfing rootstock.</title>
        <authorList>
            <person name="Wang F."/>
            <person name="Wang J."/>
            <person name="Li S."/>
            <person name="Zhang Y."/>
            <person name="Fang M."/>
            <person name="Ma L."/>
            <person name="Zhao Y."/>
            <person name="Jiang S."/>
        </authorList>
    </citation>
    <scope>NUCLEOTIDE SEQUENCE [LARGE SCALE GENOMIC DNA]</scope>
    <source>
        <strain evidence="4">S2</strain>
        <tissue evidence="4">Leaf</tissue>
    </source>
</reference>
<feature type="compositionally biased region" description="Low complexity" evidence="1">
    <location>
        <begin position="179"/>
        <end position="188"/>
    </location>
</feature>
<evidence type="ECO:0000313" key="3">
    <source>
        <dbReference type="EMBL" id="KAB2634030.1"/>
    </source>
</evidence>
<dbReference type="Proteomes" id="UP000327157">
    <property type="component" value="Unassembled WGS sequence"/>
</dbReference>
<accession>A0A5N5I5Y7</accession>
<dbReference type="EMBL" id="SMOL01000052">
    <property type="protein sequence ID" value="KAB2634543.1"/>
    <property type="molecule type" value="Genomic_DNA"/>
</dbReference>
<dbReference type="PANTHER" id="PTHR46250">
    <property type="entry name" value="MYB/SANT-LIKE DNA-BINDING DOMAIN PROTEIN-RELATED"/>
    <property type="match status" value="1"/>
</dbReference>
<keyword evidence="5" id="KW-1185">Reference proteome</keyword>
<comment type="caution">
    <text evidence="4">The sequence shown here is derived from an EMBL/GenBank/DDBJ whole genome shotgun (WGS) entry which is preliminary data.</text>
</comment>
<name>A0A5N5I5Y7_9ROSA</name>
<dbReference type="PANTHER" id="PTHR46250:SF15">
    <property type="entry name" value="OS01G0523800 PROTEIN"/>
    <property type="match status" value="1"/>
</dbReference>
<dbReference type="EMBL" id="SMOL01000107">
    <property type="protein sequence ID" value="KAB2634030.1"/>
    <property type="molecule type" value="Genomic_DNA"/>
</dbReference>
<organism evidence="4 5">
    <name type="scientific">Pyrus ussuriensis x Pyrus communis</name>
    <dbReference type="NCBI Taxonomy" id="2448454"/>
    <lineage>
        <taxon>Eukaryota</taxon>
        <taxon>Viridiplantae</taxon>
        <taxon>Streptophyta</taxon>
        <taxon>Embryophyta</taxon>
        <taxon>Tracheophyta</taxon>
        <taxon>Spermatophyta</taxon>
        <taxon>Magnoliopsida</taxon>
        <taxon>eudicotyledons</taxon>
        <taxon>Gunneridae</taxon>
        <taxon>Pentapetalae</taxon>
        <taxon>rosids</taxon>
        <taxon>fabids</taxon>
        <taxon>Rosales</taxon>
        <taxon>Rosaceae</taxon>
        <taxon>Amygdaloideae</taxon>
        <taxon>Maleae</taxon>
        <taxon>Pyrus</taxon>
    </lineage>
</organism>
<proteinExistence type="predicted"/>
<protein>
    <recommendedName>
        <fullName evidence="2">Myb/SANT-like domain-containing protein</fullName>
    </recommendedName>
</protein>
<feature type="region of interest" description="Disordered" evidence="1">
    <location>
        <begin position="179"/>
        <end position="208"/>
    </location>
</feature>
<evidence type="ECO:0000256" key="1">
    <source>
        <dbReference type="SAM" id="MobiDB-lite"/>
    </source>
</evidence>
<feature type="domain" description="Myb/SANT-like" evidence="2">
    <location>
        <begin position="19"/>
        <end position="117"/>
    </location>
</feature>
<dbReference type="OrthoDB" id="1748457at2759"/>
<gene>
    <name evidence="4" type="ORF">D8674_039159</name>
    <name evidence="3" type="ORF">D8674_039213</name>
</gene>
<evidence type="ECO:0000313" key="5">
    <source>
        <dbReference type="Proteomes" id="UP000327157"/>
    </source>
</evidence>
<reference evidence="4 5" key="1">
    <citation type="submission" date="2019-09" db="EMBL/GenBank/DDBJ databases">
        <authorList>
            <person name="Ou C."/>
        </authorList>
    </citation>
    <scope>NUCLEOTIDE SEQUENCE [LARGE SCALE GENOMIC DNA]</scope>
    <source>
        <strain evidence="4">S2</strain>
        <tissue evidence="4">Leaf</tissue>
    </source>
</reference>